<dbReference type="GO" id="GO:0016887">
    <property type="term" value="F:ATP hydrolysis activity"/>
    <property type="evidence" value="ECO:0007669"/>
    <property type="project" value="InterPro"/>
</dbReference>
<keyword evidence="4" id="KW-1185">Reference proteome</keyword>
<dbReference type="PIRSF" id="PIRSF034888">
    <property type="entry name" value="P-loop_UCP034888"/>
    <property type="match status" value="1"/>
</dbReference>
<evidence type="ECO:0000259" key="2">
    <source>
        <dbReference type="Pfam" id="PF13304"/>
    </source>
</evidence>
<dbReference type="SUPFAM" id="SSF52540">
    <property type="entry name" value="P-loop containing nucleoside triphosphate hydrolases"/>
    <property type="match status" value="1"/>
</dbReference>
<dbReference type="InterPro" id="IPR022532">
    <property type="entry name" value="DUF3696"/>
</dbReference>
<gene>
    <name evidence="3" type="ORF">G0028_20000</name>
</gene>
<evidence type="ECO:0000259" key="1">
    <source>
        <dbReference type="Pfam" id="PF12476"/>
    </source>
</evidence>
<dbReference type="Proteomes" id="UP000593966">
    <property type="component" value="Plasmid pYH12207-2"/>
</dbReference>
<protein>
    <submittedName>
        <fullName evidence="3">DUF3696 domain-containing protein</fullName>
    </submittedName>
</protein>
<feature type="domain" description="DUF3696" evidence="1">
    <location>
        <begin position="317"/>
        <end position="366"/>
    </location>
</feature>
<dbReference type="PANTHER" id="PTHR43581:SF2">
    <property type="entry name" value="EXCINUCLEASE ATPASE SUBUNIT"/>
    <property type="match status" value="1"/>
</dbReference>
<evidence type="ECO:0000313" key="4">
    <source>
        <dbReference type="Proteomes" id="UP000593966"/>
    </source>
</evidence>
<dbReference type="EMBL" id="CP048661">
    <property type="protein sequence ID" value="QOW48146.1"/>
    <property type="molecule type" value="Genomic_DNA"/>
</dbReference>
<reference evidence="3 4" key="1">
    <citation type="submission" date="2020-02" db="EMBL/GenBank/DDBJ databases">
        <title>Tigecycline-resistant Acinetobacter species from pigs and migratory birds.</title>
        <authorList>
            <person name="Chen C."/>
            <person name="Sun J."/>
            <person name="Liao X.-P."/>
            <person name="Liu Y.-H."/>
        </authorList>
    </citation>
    <scope>NUCLEOTIDE SEQUENCE [LARGE SCALE GENOMIC DNA]</scope>
    <source>
        <strain evidence="3 4">YH12207_T</strain>
        <plasmid evidence="3 4">pYH12207-2</plasmid>
    </source>
</reference>
<dbReference type="Pfam" id="PF12476">
    <property type="entry name" value="DUF3696"/>
    <property type="match status" value="1"/>
</dbReference>
<dbReference type="AlphaFoldDB" id="A0A7S6W089"/>
<name>A0A7S6W089_9GAMM</name>
<dbReference type="Pfam" id="PF13304">
    <property type="entry name" value="AAA_21"/>
    <property type="match status" value="1"/>
</dbReference>
<dbReference type="GO" id="GO:0005524">
    <property type="term" value="F:ATP binding"/>
    <property type="evidence" value="ECO:0007669"/>
    <property type="project" value="InterPro"/>
</dbReference>
<sequence>MLNYLSLENFKSIKDENFEFRSLNIFTGFNGMGKSSALQSLLLLRQSHDKHMIPNVGLSLTGEYVKIGIGKDLLYIGADEEKIKIEAYWDESSVELYFDYSENSDMQPIIPELSSTEGNPFSESLFVSNFQYLSAERISPKSVYDVSEFAVNQRRSLGIRGEYTAHFLSQHGGKNLFIENLQHPQAKSSHLIDNLNAWMSEITPGVKIITKLIPEINQASLHYQFASATEYTNEFRPENTGFGLTYVLPVVTALLCSKPGDLLIIENPESHLHPSGQSLIGKLIALASQNGVQIAIETHSDHIINGVRAAVKNKDLAPENVIVYFLSRDLSSAEHCTNVEKIEINQNGKIDYWPEGFFDEWDKSLNILLKD</sequence>
<geneLocation type="plasmid" evidence="3 4">
    <name>pYH12207-2</name>
</geneLocation>
<dbReference type="InterPro" id="IPR014592">
    <property type="entry name" value="P-loop_UCP034888"/>
</dbReference>
<dbReference type="RefSeq" id="WP_114237940.1">
    <property type="nucleotide sequence ID" value="NZ_CP048661.1"/>
</dbReference>
<dbReference type="InterPro" id="IPR027417">
    <property type="entry name" value="P-loop_NTPase"/>
</dbReference>
<evidence type="ECO:0000313" key="3">
    <source>
        <dbReference type="EMBL" id="QOW48146.1"/>
    </source>
</evidence>
<feature type="domain" description="ATPase AAA-type core" evidence="2">
    <location>
        <begin position="23"/>
        <end position="305"/>
    </location>
</feature>
<dbReference type="Gene3D" id="3.40.50.300">
    <property type="entry name" value="P-loop containing nucleotide triphosphate hydrolases"/>
    <property type="match status" value="1"/>
</dbReference>
<dbReference type="GO" id="GO:0006302">
    <property type="term" value="P:double-strand break repair"/>
    <property type="evidence" value="ECO:0007669"/>
    <property type="project" value="InterPro"/>
</dbReference>
<organism evidence="3 4">
    <name type="scientific">Acinetobacter piscicola</name>
    <dbReference type="NCBI Taxonomy" id="2006115"/>
    <lineage>
        <taxon>Bacteria</taxon>
        <taxon>Pseudomonadati</taxon>
        <taxon>Pseudomonadota</taxon>
        <taxon>Gammaproteobacteria</taxon>
        <taxon>Moraxellales</taxon>
        <taxon>Moraxellaceae</taxon>
        <taxon>Acinetobacter</taxon>
    </lineage>
</organism>
<dbReference type="InterPro" id="IPR051396">
    <property type="entry name" value="Bact_Antivir_Def_Nuclease"/>
</dbReference>
<dbReference type="PANTHER" id="PTHR43581">
    <property type="entry name" value="ATP/GTP PHOSPHATASE"/>
    <property type="match status" value="1"/>
</dbReference>
<keyword evidence="3" id="KW-0614">Plasmid</keyword>
<dbReference type="InterPro" id="IPR003959">
    <property type="entry name" value="ATPase_AAA_core"/>
</dbReference>
<accession>A0A7S6W089</accession>
<proteinExistence type="predicted"/>